<reference evidence="2" key="1">
    <citation type="submission" date="2019-10" db="EMBL/GenBank/DDBJ databases">
        <authorList>
            <consortium name="DOE Joint Genome Institute"/>
            <person name="Kuo A."/>
            <person name="Miyauchi S."/>
            <person name="Kiss E."/>
            <person name="Drula E."/>
            <person name="Kohler A."/>
            <person name="Sanchez-Garcia M."/>
            <person name="Andreopoulos B."/>
            <person name="Barry K.W."/>
            <person name="Bonito G."/>
            <person name="Buee M."/>
            <person name="Carver A."/>
            <person name="Chen C."/>
            <person name="Cichocki N."/>
            <person name="Clum A."/>
            <person name="Culley D."/>
            <person name="Crous P.W."/>
            <person name="Fauchery L."/>
            <person name="Girlanda M."/>
            <person name="Hayes R."/>
            <person name="Keri Z."/>
            <person name="LaButti K."/>
            <person name="Lipzen A."/>
            <person name="Lombard V."/>
            <person name="Magnuson J."/>
            <person name="Maillard F."/>
            <person name="Morin E."/>
            <person name="Murat C."/>
            <person name="Nolan M."/>
            <person name="Ohm R."/>
            <person name="Pangilinan J."/>
            <person name="Pereira M."/>
            <person name="Perotto S."/>
            <person name="Peter M."/>
            <person name="Riley R."/>
            <person name="Sitrit Y."/>
            <person name="Stielow B."/>
            <person name="Szollosi G."/>
            <person name="Zifcakova L."/>
            <person name="Stursova M."/>
            <person name="Spatafora J.W."/>
            <person name="Tedersoo L."/>
            <person name="Vaario L.-M."/>
            <person name="Yamada A."/>
            <person name="Yan M."/>
            <person name="Wang P."/>
            <person name="Xu J."/>
            <person name="Bruns T."/>
            <person name="Baldrian P."/>
            <person name="Vilgalys R."/>
            <person name="Henrissat B."/>
            <person name="Grigoriev I.V."/>
            <person name="Hibbett D."/>
            <person name="Nagy L.G."/>
            <person name="Martin F.M."/>
        </authorList>
    </citation>
    <scope>NUCLEOTIDE SEQUENCE</scope>
    <source>
        <strain evidence="2">Prilba</strain>
    </source>
</reference>
<reference evidence="2" key="2">
    <citation type="journal article" date="2020" name="Nat. Commun.">
        <title>Large-scale genome sequencing of mycorrhizal fungi provides insights into the early evolution of symbiotic traits.</title>
        <authorList>
            <person name="Miyauchi S."/>
            <person name="Kiss E."/>
            <person name="Kuo A."/>
            <person name="Drula E."/>
            <person name="Kohler A."/>
            <person name="Sanchez-Garcia M."/>
            <person name="Morin E."/>
            <person name="Andreopoulos B."/>
            <person name="Barry K.W."/>
            <person name="Bonito G."/>
            <person name="Buee M."/>
            <person name="Carver A."/>
            <person name="Chen C."/>
            <person name="Cichocki N."/>
            <person name="Clum A."/>
            <person name="Culley D."/>
            <person name="Crous P.W."/>
            <person name="Fauchery L."/>
            <person name="Girlanda M."/>
            <person name="Hayes R.D."/>
            <person name="Keri Z."/>
            <person name="LaButti K."/>
            <person name="Lipzen A."/>
            <person name="Lombard V."/>
            <person name="Magnuson J."/>
            <person name="Maillard F."/>
            <person name="Murat C."/>
            <person name="Nolan M."/>
            <person name="Ohm R.A."/>
            <person name="Pangilinan J."/>
            <person name="Pereira M.F."/>
            <person name="Perotto S."/>
            <person name="Peter M."/>
            <person name="Pfister S."/>
            <person name="Riley R."/>
            <person name="Sitrit Y."/>
            <person name="Stielow J.B."/>
            <person name="Szollosi G."/>
            <person name="Zifcakova L."/>
            <person name="Stursova M."/>
            <person name="Spatafora J.W."/>
            <person name="Tedersoo L."/>
            <person name="Vaario L.M."/>
            <person name="Yamada A."/>
            <person name="Yan M."/>
            <person name="Wang P."/>
            <person name="Xu J."/>
            <person name="Bruns T."/>
            <person name="Baldrian P."/>
            <person name="Vilgalys R."/>
            <person name="Dunand C."/>
            <person name="Henrissat B."/>
            <person name="Grigoriev I.V."/>
            <person name="Hibbett D."/>
            <person name="Nagy L.G."/>
            <person name="Martin F.M."/>
        </authorList>
    </citation>
    <scope>NUCLEOTIDE SEQUENCE</scope>
    <source>
        <strain evidence="2">Prilba</strain>
    </source>
</reference>
<name>A0A9P5JX96_9AGAM</name>
<gene>
    <name evidence="2" type="ORF">DFH94DRAFT_775864</name>
</gene>
<protein>
    <recommendedName>
        <fullName evidence="4">Secreted protein</fullName>
    </recommendedName>
</protein>
<keyword evidence="3" id="KW-1185">Reference proteome</keyword>
<proteinExistence type="predicted"/>
<dbReference type="AlphaFoldDB" id="A0A9P5JX96"/>
<evidence type="ECO:0000313" key="2">
    <source>
        <dbReference type="EMBL" id="KAF8468577.1"/>
    </source>
</evidence>
<keyword evidence="1" id="KW-0732">Signal</keyword>
<feature type="chain" id="PRO_5040334128" description="Secreted protein" evidence="1">
    <location>
        <begin position="22"/>
        <end position="90"/>
    </location>
</feature>
<evidence type="ECO:0000313" key="3">
    <source>
        <dbReference type="Proteomes" id="UP000759537"/>
    </source>
</evidence>
<organism evidence="2 3">
    <name type="scientific">Russula ochroleuca</name>
    <dbReference type="NCBI Taxonomy" id="152965"/>
    <lineage>
        <taxon>Eukaryota</taxon>
        <taxon>Fungi</taxon>
        <taxon>Dikarya</taxon>
        <taxon>Basidiomycota</taxon>
        <taxon>Agaricomycotina</taxon>
        <taxon>Agaricomycetes</taxon>
        <taxon>Russulales</taxon>
        <taxon>Russulaceae</taxon>
        <taxon>Russula</taxon>
    </lineage>
</organism>
<dbReference type="EMBL" id="WHVB01000031">
    <property type="protein sequence ID" value="KAF8468577.1"/>
    <property type="molecule type" value="Genomic_DNA"/>
</dbReference>
<evidence type="ECO:0008006" key="4">
    <source>
        <dbReference type="Google" id="ProtNLM"/>
    </source>
</evidence>
<evidence type="ECO:0000256" key="1">
    <source>
        <dbReference type="SAM" id="SignalP"/>
    </source>
</evidence>
<comment type="caution">
    <text evidence="2">The sequence shown here is derived from an EMBL/GenBank/DDBJ whole genome shotgun (WGS) entry which is preliminary data.</text>
</comment>
<sequence>MNTFRIVVSYSLLCTICVVISQERSNYSDLRSGRENSVMPVRQTKMVLSSERARLDFLERWAFQASTHRAPVCSLSAKALRIETGQRRFV</sequence>
<dbReference type="Proteomes" id="UP000759537">
    <property type="component" value="Unassembled WGS sequence"/>
</dbReference>
<accession>A0A9P5JX96</accession>
<feature type="signal peptide" evidence="1">
    <location>
        <begin position="1"/>
        <end position="21"/>
    </location>
</feature>